<gene>
    <name evidence="1" type="ORF">PHPALM_8787</name>
</gene>
<name>A0A2P4Y902_9STRA</name>
<evidence type="ECO:0000313" key="1">
    <source>
        <dbReference type="EMBL" id="POM74282.1"/>
    </source>
</evidence>
<dbReference type="EMBL" id="NCKW01004896">
    <property type="protein sequence ID" value="POM74282.1"/>
    <property type="molecule type" value="Genomic_DNA"/>
</dbReference>
<evidence type="ECO:0000313" key="2">
    <source>
        <dbReference type="Proteomes" id="UP000237271"/>
    </source>
</evidence>
<protein>
    <submittedName>
        <fullName evidence="1">Uncharacterized protein</fullName>
    </submittedName>
</protein>
<reference evidence="1 2" key="1">
    <citation type="journal article" date="2017" name="Genome Biol. Evol.">
        <title>Phytophthora megakarya and P. palmivora, closely related causal agents of cacao black pod rot, underwent increases in genome sizes and gene numbers by different mechanisms.</title>
        <authorList>
            <person name="Ali S.S."/>
            <person name="Shao J."/>
            <person name="Lary D.J."/>
            <person name="Kronmiller B."/>
            <person name="Shen D."/>
            <person name="Strem M.D."/>
            <person name="Amoako-Attah I."/>
            <person name="Akrofi A.Y."/>
            <person name="Begoude B.A."/>
            <person name="Ten Hoopen G.M."/>
            <person name="Coulibaly K."/>
            <person name="Kebe B.I."/>
            <person name="Melnick R.L."/>
            <person name="Guiltinan M.J."/>
            <person name="Tyler B.M."/>
            <person name="Meinhardt L.W."/>
            <person name="Bailey B.A."/>
        </authorList>
    </citation>
    <scope>NUCLEOTIDE SEQUENCE [LARGE SCALE GENOMIC DNA]</scope>
    <source>
        <strain evidence="2">sbr112.9</strain>
    </source>
</reference>
<organism evidence="1 2">
    <name type="scientific">Phytophthora palmivora</name>
    <dbReference type="NCBI Taxonomy" id="4796"/>
    <lineage>
        <taxon>Eukaryota</taxon>
        <taxon>Sar</taxon>
        <taxon>Stramenopiles</taxon>
        <taxon>Oomycota</taxon>
        <taxon>Peronosporomycetes</taxon>
        <taxon>Peronosporales</taxon>
        <taxon>Peronosporaceae</taxon>
        <taxon>Phytophthora</taxon>
    </lineage>
</organism>
<dbReference type="Proteomes" id="UP000237271">
    <property type="component" value="Unassembled WGS sequence"/>
</dbReference>
<dbReference type="AlphaFoldDB" id="A0A2P4Y902"/>
<comment type="caution">
    <text evidence="1">The sequence shown here is derived from an EMBL/GenBank/DDBJ whole genome shotgun (WGS) entry which is preliminary data.</text>
</comment>
<accession>A0A2P4Y902</accession>
<sequence length="85" mass="9018">MAPANAALLSCSDVSDLTQSQKASRSIGVEKSSSCDSFGSKPLKNQILSLFLDDDCTTCPMLAFALALVTQSSTIVSFVRQLTKQ</sequence>
<proteinExistence type="predicted"/>
<keyword evidence="2" id="KW-1185">Reference proteome</keyword>